<organism evidence="16 17">
    <name type="scientific">Nesidiocoris tenuis</name>
    <dbReference type="NCBI Taxonomy" id="355587"/>
    <lineage>
        <taxon>Eukaryota</taxon>
        <taxon>Metazoa</taxon>
        <taxon>Ecdysozoa</taxon>
        <taxon>Arthropoda</taxon>
        <taxon>Hexapoda</taxon>
        <taxon>Insecta</taxon>
        <taxon>Pterygota</taxon>
        <taxon>Neoptera</taxon>
        <taxon>Paraneoptera</taxon>
        <taxon>Hemiptera</taxon>
        <taxon>Heteroptera</taxon>
        <taxon>Panheteroptera</taxon>
        <taxon>Cimicomorpha</taxon>
        <taxon>Miridae</taxon>
        <taxon>Dicyphina</taxon>
        <taxon>Nesidiocoris</taxon>
    </lineage>
</organism>
<dbReference type="InterPro" id="IPR036390">
    <property type="entry name" value="WH_DNA-bd_sf"/>
</dbReference>
<dbReference type="InterPro" id="IPR002121">
    <property type="entry name" value="HRDC_dom"/>
</dbReference>
<dbReference type="Proteomes" id="UP001307889">
    <property type="component" value="Chromosome 1"/>
</dbReference>
<comment type="cofactor">
    <cofactor evidence="1">
        <name>Zn(2+)</name>
        <dbReference type="ChEBI" id="CHEBI:29105"/>
    </cofactor>
</comment>
<evidence type="ECO:0000313" key="17">
    <source>
        <dbReference type="Proteomes" id="UP001307889"/>
    </source>
</evidence>
<dbReference type="Pfam" id="PF00270">
    <property type="entry name" value="DEAD"/>
    <property type="match status" value="1"/>
</dbReference>
<dbReference type="SMART" id="SM00490">
    <property type="entry name" value="HELICc"/>
    <property type="match status" value="1"/>
</dbReference>
<keyword evidence="11" id="KW-0539">Nucleus</keyword>
<comment type="similarity">
    <text evidence="2 11">Belongs to the helicase family. RecQ subfamily.</text>
</comment>
<dbReference type="SUPFAM" id="SSF52540">
    <property type="entry name" value="P-loop containing nucleoside triphosphate hydrolases"/>
    <property type="match status" value="1"/>
</dbReference>
<keyword evidence="4 11" id="KW-0378">Hydrolase</keyword>
<evidence type="ECO:0000256" key="9">
    <source>
        <dbReference type="ARBA" id="ARBA00034617"/>
    </source>
</evidence>
<dbReference type="SMART" id="SM00341">
    <property type="entry name" value="HRDC"/>
    <property type="match status" value="1"/>
</dbReference>
<protein>
    <recommendedName>
        <fullName evidence="11">ATP-dependent DNA helicase</fullName>
        <ecNumber evidence="11">5.6.2.4</ecNumber>
    </recommendedName>
</protein>
<evidence type="ECO:0000259" key="13">
    <source>
        <dbReference type="PROSITE" id="PS50967"/>
    </source>
</evidence>
<evidence type="ECO:0000256" key="12">
    <source>
        <dbReference type="SAM" id="MobiDB-lite"/>
    </source>
</evidence>
<name>A0ABN7A8M9_9HEMI</name>
<dbReference type="EMBL" id="AP028909">
    <property type="protein sequence ID" value="BES87494.1"/>
    <property type="molecule type" value="Genomic_DNA"/>
</dbReference>
<dbReference type="Pfam" id="PF00271">
    <property type="entry name" value="Helicase_C"/>
    <property type="match status" value="1"/>
</dbReference>
<comment type="catalytic activity">
    <reaction evidence="9 11">
        <text>Couples ATP hydrolysis with the unwinding of duplex DNA by translocating in the 3'-5' direction.</text>
        <dbReference type="EC" id="5.6.2.4"/>
    </reaction>
</comment>
<gene>
    <name evidence="16" type="ORF">NTJ_00299</name>
</gene>
<keyword evidence="8" id="KW-0413">Isomerase</keyword>
<dbReference type="InterPro" id="IPR011545">
    <property type="entry name" value="DEAD/DEAH_box_helicase_dom"/>
</dbReference>
<sequence length="790" mass="88201">MDRPPEKYLAVLKKYFGFNEFRPMQWKIINSVLNEKKDNCVVMATGYGKSLCYQFPPVFSQGVAIVVSPLISLMQDQVLALKVKNIPAALMGTAQKDKSTAMSEMKAGKYRLVYVTPEWCTSDGAVQLLQEMASGQTAKLTLVAIDEAHCVSQWGMDFRKSYRRLGDLKLSLPGVPFMALTATATPTVQTDICDSLHLSRPRMSCTSFDRPNLYLSCSIKGSSIISDVKSLFDSQNSILPGIDKGSCIVYCPTKKKVDEVATCLAGNGYKCEMYHADLSLSVRERVHKDFVRDKVQIVVATVAFGMGIDKPDVRCIIHYGAPIDIETYYQEIGRAGRDGLQSHCHVFYQQSDFGLSKHFLSTLDSQYRNYKERMTRVMERYLQTSDCRRKIIVTHFDPSATVEDNDNCCDNCKKNGQKSAQSAPEYDLTEDALLLLKAVKLLGGFYGLQVPILLVRGSSNKKLPSKYCDSELFSKGYDKPEEYWKLLGGLLLREFLLEDKFVNRNGSFGQFPIKTVNVSRSGTDFINNSSFRKMCVLQPTPEMLPHLIKFSRSRAVRPGEWIGAAGNVNDGVDGVHHITIEEVLFESLIKFRSQVAAELDCMPYMILSNHTLHLLTKNPPQNLAELSKVDGVTEAKIEKFGDACLKCLEAAKKNYEHMSKNPRPPISNAKQFSKAKKIIKYESDDSSGEGEKEEIPAASCAEPSDNWLQDSFQDDDIFADLADDKELMTQAQAAPPEPISPTDGPPMKKSKNGSILVEGRQSSPVSSQSSEDLVKRNELKKKAIAKKFKL</sequence>
<evidence type="ECO:0000259" key="15">
    <source>
        <dbReference type="PROSITE" id="PS51194"/>
    </source>
</evidence>
<dbReference type="Pfam" id="PF00570">
    <property type="entry name" value="HRDC"/>
    <property type="match status" value="1"/>
</dbReference>
<dbReference type="EC" id="5.6.2.4" evidence="11"/>
<feature type="compositionally biased region" description="Low complexity" evidence="12">
    <location>
        <begin position="761"/>
        <end position="770"/>
    </location>
</feature>
<evidence type="ECO:0000256" key="8">
    <source>
        <dbReference type="ARBA" id="ARBA00023235"/>
    </source>
</evidence>
<dbReference type="NCBIfam" id="TIGR00614">
    <property type="entry name" value="recQ_fam"/>
    <property type="match status" value="1"/>
</dbReference>
<dbReference type="InterPro" id="IPR014001">
    <property type="entry name" value="Helicase_ATP-bd"/>
</dbReference>
<keyword evidence="17" id="KW-1185">Reference proteome</keyword>
<keyword evidence="5 11" id="KW-0347">Helicase</keyword>
<dbReference type="Gene3D" id="1.10.10.10">
    <property type="entry name" value="Winged helix-like DNA-binding domain superfamily/Winged helix DNA-binding domain"/>
    <property type="match status" value="1"/>
</dbReference>
<keyword evidence="6 11" id="KW-0067">ATP-binding</keyword>
<dbReference type="InterPro" id="IPR044876">
    <property type="entry name" value="HRDC_dom_sf"/>
</dbReference>
<dbReference type="PROSITE" id="PS51192">
    <property type="entry name" value="HELICASE_ATP_BIND_1"/>
    <property type="match status" value="1"/>
</dbReference>
<dbReference type="InterPro" id="IPR001650">
    <property type="entry name" value="Helicase_C-like"/>
</dbReference>
<dbReference type="InterPro" id="IPR018982">
    <property type="entry name" value="RQC_domain"/>
</dbReference>
<dbReference type="SMART" id="SM00956">
    <property type="entry name" value="RQC"/>
    <property type="match status" value="1"/>
</dbReference>
<evidence type="ECO:0000256" key="11">
    <source>
        <dbReference type="RuleBase" id="RU364117"/>
    </source>
</evidence>
<comment type="subcellular location">
    <subcellularLocation>
        <location evidence="11">Nucleus</location>
    </subcellularLocation>
</comment>
<dbReference type="Pfam" id="PF09382">
    <property type="entry name" value="RQC"/>
    <property type="match status" value="1"/>
</dbReference>
<dbReference type="Gene3D" id="1.10.150.80">
    <property type="entry name" value="HRDC domain"/>
    <property type="match status" value="1"/>
</dbReference>
<keyword evidence="3 11" id="KW-0547">Nucleotide-binding</keyword>
<evidence type="ECO:0000256" key="1">
    <source>
        <dbReference type="ARBA" id="ARBA00001947"/>
    </source>
</evidence>
<feature type="domain" description="HRDC" evidence="13">
    <location>
        <begin position="578"/>
        <end position="658"/>
    </location>
</feature>
<evidence type="ECO:0000313" key="16">
    <source>
        <dbReference type="EMBL" id="BES87494.1"/>
    </source>
</evidence>
<dbReference type="SMART" id="SM00487">
    <property type="entry name" value="DEXDc"/>
    <property type="match status" value="1"/>
</dbReference>
<keyword evidence="7" id="KW-0238">DNA-binding</keyword>
<feature type="domain" description="Helicase C-terminal" evidence="15">
    <location>
        <begin position="234"/>
        <end position="378"/>
    </location>
</feature>
<evidence type="ECO:0000256" key="7">
    <source>
        <dbReference type="ARBA" id="ARBA00023125"/>
    </source>
</evidence>
<evidence type="ECO:0000256" key="4">
    <source>
        <dbReference type="ARBA" id="ARBA00022801"/>
    </source>
</evidence>
<dbReference type="InterPro" id="IPR027417">
    <property type="entry name" value="P-loop_NTPase"/>
</dbReference>
<evidence type="ECO:0000256" key="5">
    <source>
        <dbReference type="ARBA" id="ARBA00022806"/>
    </source>
</evidence>
<evidence type="ECO:0000256" key="10">
    <source>
        <dbReference type="ARBA" id="ARBA00049360"/>
    </source>
</evidence>
<feature type="compositionally biased region" description="Basic and acidic residues" evidence="12">
    <location>
        <begin position="682"/>
        <end position="695"/>
    </location>
</feature>
<evidence type="ECO:0000256" key="2">
    <source>
        <dbReference type="ARBA" id="ARBA00005446"/>
    </source>
</evidence>
<dbReference type="SUPFAM" id="SSF47819">
    <property type="entry name" value="HRDC-like"/>
    <property type="match status" value="1"/>
</dbReference>
<feature type="region of interest" description="Disordered" evidence="12">
    <location>
        <begin position="682"/>
        <end position="776"/>
    </location>
</feature>
<reference evidence="16 17" key="1">
    <citation type="submission" date="2023-09" db="EMBL/GenBank/DDBJ databases">
        <title>Nesidiocoris tenuis whole genome shotgun sequence.</title>
        <authorList>
            <person name="Shibata T."/>
            <person name="Shimoda M."/>
            <person name="Kobayashi T."/>
            <person name="Uehara T."/>
        </authorList>
    </citation>
    <scope>NUCLEOTIDE SEQUENCE [LARGE SCALE GENOMIC DNA]</scope>
    <source>
        <strain evidence="16 17">Japan</strain>
    </source>
</reference>
<dbReference type="Pfam" id="PF16124">
    <property type="entry name" value="RecQ_Zn_bind"/>
    <property type="match status" value="1"/>
</dbReference>
<dbReference type="PROSITE" id="PS51194">
    <property type="entry name" value="HELICASE_CTER"/>
    <property type="match status" value="1"/>
</dbReference>
<dbReference type="CDD" id="cd18794">
    <property type="entry name" value="SF2_C_RecQ"/>
    <property type="match status" value="1"/>
</dbReference>
<dbReference type="InterPro" id="IPR004589">
    <property type="entry name" value="DNA_helicase_ATP-dep_RecQ"/>
</dbReference>
<dbReference type="Gene3D" id="3.40.50.300">
    <property type="entry name" value="P-loop containing nucleotide triphosphate hydrolases"/>
    <property type="match status" value="2"/>
</dbReference>
<dbReference type="InterPro" id="IPR036388">
    <property type="entry name" value="WH-like_DNA-bd_sf"/>
</dbReference>
<evidence type="ECO:0000259" key="14">
    <source>
        <dbReference type="PROSITE" id="PS51192"/>
    </source>
</evidence>
<accession>A0ABN7A8M9</accession>
<dbReference type="PANTHER" id="PTHR13710:SF120">
    <property type="entry name" value="BIFUNCTIONAL 3'-5' EXONUCLEASE_ATP-DEPENDENT HELICASE WRN"/>
    <property type="match status" value="1"/>
</dbReference>
<comment type="catalytic activity">
    <reaction evidence="10 11">
        <text>ATP + H2O = ADP + phosphate + H(+)</text>
        <dbReference type="Rhea" id="RHEA:13065"/>
        <dbReference type="ChEBI" id="CHEBI:15377"/>
        <dbReference type="ChEBI" id="CHEBI:15378"/>
        <dbReference type="ChEBI" id="CHEBI:30616"/>
        <dbReference type="ChEBI" id="CHEBI:43474"/>
        <dbReference type="ChEBI" id="CHEBI:456216"/>
    </reaction>
</comment>
<dbReference type="InterPro" id="IPR010997">
    <property type="entry name" value="HRDC-like_sf"/>
</dbReference>
<evidence type="ECO:0000256" key="3">
    <source>
        <dbReference type="ARBA" id="ARBA00022741"/>
    </source>
</evidence>
<feature type="domain" description="Helicase ATP-binding" evidence="14">
    <location>
        <begin position="30"/>
        <end position="202"/>
    </location>
</feature>
<evidence type="ECO:0000256" key="6">
    <source>
        <dbReference type="ARBA" id="ARBA00022840"/>
    </source>
</evidence>
<proteinExistence type="inferred from homology"/>
<feature type="compositionally biased region" description="Acidic residues" evidence="12">
    <location>
        <begin position="712"/>
        <end position="721"/>
    </location>
</feature>
<dbReference type="PROSITE" id="PS50967">
    <property type="entry name" value="HRDC"/>
    <property type="match status" value="1"/>
</dbReference>
<dbReference type="SUPFAM" id="SSF46785">
    <property type="entry name" value="Winged helix' DNA-binding domain"/>
    <property type="match status" value="1"/>
</dbReference>
<dbReference type="InterPro" id="IPR032284">
    <property type="entry name" value="RecQ_Zn-bd"/>
</dbReference>
<dbReference type="PANTHER" id="PTHR13710">
    <property type="entry name" value="DNA HELICASE RECQ FAMILY MEMBER"/>
    <property type="match status" value="1"/>
</dbReference>